<dbReference type="GO" id="GO:0003700">
    <property type="term" value="F:DNA-binding transcription factor activity"/>
    <property type="evidence" value="ECO:0007669"/>
    <property type="project" value="InterPro"/>
</dbReference>
<gene>
    <name evidence="1" type="ORF">PS704_00911</name>
</gene>
<proteinExistence type="predicted"/>
<evidence type="ECO:0000313" key="1">
    <source>
        <dbReference type="EMBL" id="VVN78597.1"/>
    </source>
</evidence>
<name>A0A5E7APT0_PSEFL</name>
<dbReference type="GO" id="GO:0001558">
    <property type="term" value="P:regulation of cell growth"/>
    <property type="evidence" value="ECO:0007669"/>
    <property type="project" value="InterPro"/>
</dbReference>
<accession>A0A5E7APT0</accession>
<dbReference type="EMBL" id="CABVHP010000002">
    <property type="protein sequence ID" value="VVN78597.1"/>
    <property type="molecule type" value="Genomic_DNA"/>
</dbReference>
<evidence type="ECO:0000313" key="2">
    <source>
        <dbReference type="Proteomes" id="UP000326557"/>
    </source>
</evidence>
<sequence length="88" mass="9970">MVLDPLGKAHVARRFSEPSEEDPAVSRVLHFLAMDIHYCPDRLRAVGFRLLTRINSLVDHLEVDLNHRFWMMASERGSAAKIIISADG</sequence>
<reference evidence="1 2" key="1">
    <citation type="submission" date="2019-09" db="EMBL/GenBank/DDBJ databases">
        <authorList>
            <person name="Chandra G."/>
            <person name="Truman W A."/>
        </authorList>
    </citation>
    <scope>NUCLEOTIDE SEQUENCE [LARGE SCALE GENOMIC DNA]</scope>
    <source>
        <strain evidence="1">PS704</strain>
    </source>
</reference>
<dbReference type="InterPro" id="IPR031848">
    <property type="entry name" value="PrlF_antitoxin"/>
</dbReference>
<dbReference type="GO" id="GO:0097351">
    <property type="term" value="F:toxin sequestering activity"/>
    <property type="evidence" value="ECO:0007669"/>
    <property type="project" value="InterPro"/>
</dbReference>
<protein>
    <submittedName>
        <fullName evidence="1">Uncharacterized protein</fullName>
    </submittedName>
</protein>
<dbReference type="Proteomes" id="UP000326557">
    <property type="component" value="Unassembled WGS sequence"/>
</dbReference>
<dbReference type="Pfam" id="PF15937">
    <property type="entry name" value="PrlF_antitoxin"/>
    <property type="match status" value="1"/>
</dbReference>
<organism evidence="1 2">
    <name type="scientific">Pseudomonas fluorescens</name>
    <dbReference type="NCBI Taxonomy" id="294"/>
    <lineage>
        <taxon>Bacteria</taxon>
        <taxon>Pseudomonadati</taxon>
        <taxon>Pseudomonadota</taxon>
        <taxon>Gammaproteobacteria</taxon>
        <taxon>Pseudomonadales</taxon>
        <taxon>Pseudomonadaceae</taxon>
        <taxon>Pseudomonas</taxon>
    </lineage>
</organism>
<dbReference type="AlphaFoldDB" id="A0A5E7APT0"/>
<dbReference type="RefSeq" id="WP_150636658.1">
    <property type="nucleotide sequence ID" value="NZ_CABVHP010000002.1"/>
</dbReference>